<feature type="compositionally biased region" description="Basic and acidic residues" evidence="4">
    <location>
        <begin position="136"/>
        <end position="151"/>
    </location>
</feature>
<dbReference type="InterPro" id="IPR050613">
    <property type="entry name" value="Sec_Metabolite_Reg"/>
</dbReference>
<dbReference type="Pfam" id="PF00172">
    <property type="entry name" value="Zn_clus"/>
    <property type="match status" value="1"/>
</dbReference>
<dbReference type="GO" id="GO:0008270">
    <property type="term" value="F:zinc ion binding"/>
    <property type="evidence" value="ECO:0007669"/>
    <property type="project" value="InterPro"/>
</dbReference>
<dbReference type="SMART" id="SM00066">
    <property type="entry name" value="GAL4"/>
    <property type="match status" value="1"/>
</dbReference>
<comment type="caution">
    <text evidence="6">The sequence shown here is derived from an EMBL/GenBank/DDBJ whole genome shotgun (WGS) entry which is preliminary data.</text>
</comment>
<dbReference type="SUPFAM" id="SSF57701">
    <property type="entry name" value="Zn2/Cys6 DNA-binding domain"/>
    <property type="match status" value="1"/>
</dbReference>
<dbReference type="CDD" id="cd00067">
    <property type="entry name" value="GAL4"/>
    <property type="match status" value="1"/>
</dbReference>
<name>A0A5N5QQT5_9AGAM</name>
<dbReference type="OrthoDB" id="3362851at2759"/>
<dbReference type="PANTHER" id="PTHR31001">
    <property type="entry name" value="UNCHARACTERIZED TRANSCRIPTIONAL REGULATORY PROTEIN"/>
    <property type="match status" value="1"/>
</dbReference>
<dbReference type="GO" id="GO:0005634">
    <property type="term" value="C:nucleus"/>
    <property type="evidence" value="ECO:0007669"/>
    <property type="project" value="UniProtKB-SubCell"/>
</dbReference>
<dbReference type="GO" id="GO:0006351">
    <property type="term" value="P:DNA-templated transcription"/>
    <property type="evidence" value="ECO:0007669"/>
    <property type="project" value="InterPro"/>
</dbReference>
<evidence type="ECO:0000256" key="1">
    <source>
        <dbReference type="ARBA" id="ARBA00004123"/>
    </source>
</evidence>
<evidence type="ECO:0000313" key="7">
    <source>
        <dbReference type="Proteomes" id="UP000383932"/>
    </source>
</evidence>
<evidence type="ECO:0000259" key="5">
    <source>
        <dbReference type="PROSITE" id="PS50048"/>
    </source>
</evidence>
<dbReference type="GO" id="GO:0003677">
    <property type="term" value="F:DNA binding"/>
    <property type="evidence" value="ECO:0007669"/>
    <property type="project" value="InterPro"/>
</dbReference>
<organism evidence="6 7">
    <name type="scientific">Ceratobasidium theobromae</name>
    <dbReference type="NCBI Taxonomy" id="1582974"/>
    <lineage>
        <taxon>Eukaryota</taxon>
        <taxon>Fungi</taxon>
        <taxon>Dikarya</taxon>
        <taxon>Basidiomycota</taxon>
        <taxon>Agaricomycotina</taxon>
        <taxon>Agaricomycetes</taxon>
        <taxon>Cantharellales</taxon>
        <taxon>Ceratobasidiaceae</taxon>
        <taxon>Ceratobasidium</taxon>
    </lineage>
</organism>
<evidence type="ECO:0000256" key="4">
    <source>
        <dbReference type="SAM" id="MobiDB-lite"/>
    </source>
</evidence>
<dbReference type="Proteomes" id="UP000383932">
    <property type="component" value="Unassembled WGS sequence"/>
</dbReference>
<gene>
    <name evidence="6" type="ORF">CTheo_2647</name>
</gene>
<dbReference type="SMART" id="SM00906">
    <property type="entry name" value="Fungal_trans"/>
    <property type="match status" value="1"/>
</dbReference>
<dbReference type="PROSITE" id="PS50048">
    <property type="entry name" value="ZN2_CY6_FUNGAL_2"/>
    <property type="match status" value="1"/>
</dbReference>
<keyword evidence="2" id="KW-0479">Metal-binding</keyword>
<dbReference type="Gene3D" id="4.10.240.10">
    <property type="entry name" value="Zn(2)-C6 fungal-type DNA-binding domain"/>
    <property type="match status" value="1"/>
</dbReference>
<evidence type="ECO:0000313" key="6">
    <source>
        <dbReference type="EMBL" id="KAB5593921.1"/>
    </source>
</evidence>
<dbReference type="PANTHER" id="PTHR31001:SF76">
    <property type="entry name" value="ZN(2)-C6 FUNGAL-TYPE DOMAIN-CONTAINING PROTEIN"/>
    <property type="match status" value="1"/>
</dbReference>
<feature type="domain" description="Zn(2)-C6 fungal-type" evidence="5">
    <location>
        <begin position="37"/>
        <end position="68"/>
    </location>
</feature>
<protein>
    <submittedName>
        <fullName evidence="6">Transcriptional regulatory protein</fullName>
    </submittedName>
</protein>
<dbReference type="GO" id="GO:0000981">
    <property type="term" value="F:DNA-binding transcription factor activity, RNA polymerase II-specific"/>
    <property type="evidence" value="ECO:0007669"/>
    <property type="project" value="InterPro"/>
</dbReference>
<sequence>MEYPPTAGPSEPKRALSEEESEEEEAPKKRRRRQALSCTECKRRKIKCDRQHPCGPCVRRSEADKCHWSVVEPADKYVLRTEWDALLRRVEALEGRDRIQSGLSLPGPRSLMSEDSHISRLLPPPLPSRTSSTAFSDRRPSEPFKYDKLDKPFDPKHDDDPRVFLAFPMAHAPTERAALLATVLAKSDAALDAGAVPSRAICDKIVDYYFKRVAWNHNFIDPEAFYDAYSAFFSSPLDTRHAPFIALLLALLCVGLENMTPQRVIRENICTDLAHWRRRCDAYWRAAQRALAANDVARNKPIELPQTLLMLLYANQSLDSNGWEYSSHLVAFAVRIAHSTGLSKLGSEPQGQIPPPGLRKRELGRRVWWNIVFLDWYLSPTVAHSYLVHPAQCTTDFPANLDWEEMRDGFRFEPKDRSQWTGASFLIAKAGLAESVRELSDHINAGQSLTYEFLLAYEQRVNERLGHIASALLRRDHVLERDDRVAWERVMFTIGFNNRVIRLHRRYMLRGYATLEYRASTEKCVAAAKNILNTYQEAQSLDFPGVTWWVVCMHAFAAAVILLMDQFYARTAVEGDVPAPAEMETRRRQICQAIQLLWAVAEINELGRRGAHVLSILLDELDRRRGPYAPPDTHPSLYTSLHPSAVGRLVLPPPHSVDAHLGSWVSAGLGPASVPDRELQSAPVSVRGLCPEVETFWTRVFELDFPTEP</sequence>
<dbReference type="InterPro" id="IPR036864">
    <property type="entry name" value="Zn2-C6_fun-type_DNA-bd_sf"/>
</dbReference>
<dbReference type="Pfam" id="PF04082">
    <property type="entry name" value="Fungal_trans"/>
    <property type="match status" value="1"/>
</dbReference>
<keyword evidence="3" id="KW-0539">Nucleus</keyword>
<evidence type="ECO:0000256" key="2">
    <source>
        <dbReference type="ARBA" id="ARBA00022723"/>
    </source>
</evidence>
<dbReference type="CDD" id="cd12148">
    <property type="entry name" value="fungal_TF_MHR"/>
    <property type="match status" value="1"/>
</dbReference>
<proteinExistence type="predicted"/>
<comment type="subcellular location">
    <subcellularLocation>
        <location evidence="1">Nucleus</location>
    </subcellularLocation>
</comment>
<accession>A0A5N5QQT5</accession>
<dbReference type="EMBL" id="SSOP01000028">
    <property type="protein sequence ID" value="KAB5593921.1"/>
    <property type="molecule type" value="Genomic_DNA"/>
</dbReference>
<dbReference type="InterPro" id="IPR007219">
    <property type="entry name" value="XnlR_reg_dom"/>
</dbReference>
<dbReference type="InterPro" id="IPR001138">
    <property type="entry name" value="Zn2Cys6_DnaBD"/>
</dbReference>
<dbReference type="PROSITE" id="PS00463">
    <property type="entry name" value="ZN2_CY6_FUNGAL_1"/>
    <property type="match status" value="1"/>
</dbReference>
<feature type="region of interest" description="Disordered" evidence="4">
    <location>
        <begin position="1"/>
        <end position="36"/>
    </location>
</feature>
<reference evidence="6 7" key="1">
    <citation type="journal article" date="2019" name="Fungal Biol. Biotechnol.">
        <title>Draft genome sequence of fastidious pathogen Ceratobasidium theobromae, which causes vascular-streak dieback in Theobroma cacao.</title>
        <authorList>
            <person name="Ali S.S."/>
            <person name="Asman A."/>
            <person name="Shao J."/>
            <person name="Firmansyah A.P."/>
            <person name="Susilo A.W."/>
            <person name="Rosmana A."/>
            <person name="McMahon P."/>
            <person name="Junaid M."/>
            <person name="Guest D."/>
            <person name="Kheng T.Y."/>
            <person name="Meinhardt L.W."/>
            <person name="Bailey B.A."/>
        </authorList>
    </citation>
    <scope>NUCLEOTIDE SEQUENCE [LARGE SCALE GENOMIC DNA]</scope>
    <source>
        <strain evidence="6 7">CT2</strain>
    </source>
</reference>
<feature type="region of interest" description="Disordered" evidence="4">
    <location>
        <begin position="100"/>
        <end position="151"/>
    </location>
</feature>
<evidence type="ECO:0000256" key="3">
    <source>
        <dbReference type="ARBA" id="ARBA00023242"/>
    </source>
</evidence>
<keyword evidence="7" id="KW-1185">Reference proteome</keyword>
<dbReference type="AlphaFoldDB" id="A0A5N5QQT5"/>